<keyword evidence="3" id="KW-0233">DNA recombination</keyword>
<evidence type="ECO:0000259" key="6">
    <source>
        <dbReference type="PROSITE" id="PS51736"/>
    </source>
</evidence>
<feature type="domain" description="Resolvase/invertase-type recombinase catalytic" evidence="6">
    <location>
        <begin position="2"/>
        <end position="160"/>
    </location>
</feature>
<dbReference type="InterPro" id="IPR006119">
    <property type="entry name" value="Resolv_N"/>
</dbReference>
<dbReference type="PANTHER" id="PTHR30461">
    <property type="entry name" value="DNA-INVERTASE FROM LAMBDOID PROPHAGE"/>
    <property type="match status" value="1"/>
</dbReference>
<sequence length="205" mass="23685">MFIRAYLRASTNEQNAERAKATLDQFTQEHGQRIASYYKENISGTQLDRPELNRLLTETQANDILLVEQIDRLTRLNDHDWKQLKRMIEEKGIRIVSMDVPTSWQALDNNALTHNDPIIKAVLDAINNMLIELMAAMARKDYETRRDRQRQGIETAKAAGKYKGKRADPERHKKVKIYREKGLSLTEIAEATGYSRSQVCRILAN</sequence>
<feature type="active site" description="O-(5'-phospho-DNA)-serine intermediate" evidence="4">
    <location>
        <position position="10"/>
    </location>
</feature>
<evidence type="ECO:0000313" key="8">
    <source>
        <dbReference type="Proteomes" id="UP001569154"/>
    </source>
</evidence>
<proteinExistence type="predicted"/>
<evidence type="ECO:0000313" key="7">
    <source>
        <dbReference type="EMBL" id="MEZ8082826.1"/>
    </source>
</evidence>
<dbReference type="SUPFAM" id="SSF53041">
    <property type="entry name" value="Resolvase-like"/>
    <property type="match status" value="1"/>
</dbReference>
<dbReference type="CDD" id="cd03767">
    <property type="entry name" value="SR_Res_par"/>
    <property type="match status" value="1"/>
</dbReference>
<organism evidence="7 8">
    <name type="scientific">Enterovibrio norvegicus</name>
    <dbReference type="NCBI Taxonomy" id="188144"/>
    <lineage>
        <taxon>Bacteria</taxon>
        <taxon>Pseudomonadati</taxon>
        <taxon>Pseudomonadota</taxon>
        <taxon>Gammaproteobacteria</taxon>
        <taxon>Vibrionales</taxon>
        <taxon>Vibrionaceae</taxon>
        <taxon>Enterovibrio</taxon>
    </lineage>
</organism>
<dbReference type="InterPro" id="IPR050639">
    <property type="entry name" value="SSR_resolvase"/>
</dbReference>
<keyword evidence="1" id="KW-0229">DNA integration</keyword>
<protein>
    <submittedName>
        <fullName evidence="7">Recombinase family protein</fullName>
    </submittedName>
</protein>
<evidence type="ECO:0000256" key="2">
    <source>
        <dbReference type="ARBA" id="ARBA00023125"/>
    </source>
</evidence>
<feature type="region of interest" description="Disordered" evidence="5">
    <location>
        <begin position="144"/>
        <end position="170"/>
    </location>
</feature>
<dbReference type="PROSITE" id="PS51736">
    <property type="entry name" value="RECOMBINASES_3"/>
    <property type="match status" value="1"/>
</dbReference>
<evidence type="ECO:0000256" key="3">
    <source>
        <dbReference type="ARBA" id="ARBA00023172"/>
    </source>
</evidence>
<dbReference type="Proteomes" id="UP001569154">
    <property type="component" value="Unassembled WGS sequence"/>
</dbReference>
<comment type="caution">
    <text evidence="7">The sequence shown here is derived from an EMBL/GenBank/DDBJ whole genome shotgun (WGS) entry which is preliminary data.</text>
</comment>
<dbReference type="SMART" id="SM00857">
    <property type="entry name" value="Resolvase"/>
    <property type="match status" value="1"/>
</dbReference>
<evidence type="ECO:0000256" key="1">
    <source>
        <dbReference type="ARBA" id="ARBA00022908"/>
    </source>
</evidence>
<dbReference type="EMBL" id="JBGONM010000044">
    <property type="protein sequence ID" value="MEZ8082826.1"/>
    <property type="molecule type" value="Genomic_DNA"/>
</dbReference>
<dbReference type="InterPro" id="IPR006118">
    <property type="entry name" value="Recombinase_CS"/>
</dbReference>
<name>A0ABV4L805_9GAMM</name>
<evidence type="ECO:0000256" key="4">
    <source>
        <dbReference type="PROSITE-ProRule" id="PRU10137"/>
    </source>
</evidence>
<keyword evidence="8" id="KW-1185">Reference proteome</keyword>
<dbReference type="InterPro" id="IPR036162">
    <property type="entry name" value="Resolvase-like_N_sf"/>
</dbReference>
<reference evidence="7 8" key="1">
    <citation type="submission" date="2024-06" db="EMBL/GenBank/DDBJ databases">
        <authorList>
            <person name="Steensen K."/>
            <person name="Seneca J."/>
            <person name="Bartlau N."/>
            <person name="Yu A.X."/>
            <person name="Polz M.F."/>
        </authorList>
    </citation>
    <scope>NUCLEOTIDE SEQUENCE [LARGE SCALE GENOMIC DNA]</scope>
    <source>
        <strain evidence="7 8">1F260</strain>
    </source>
</reference>
<evidence type="ECO:0000256" key="5">
    <source>
        <dbReference type="SAM" id="MobiDB-lite"/>
    </source>
</evidence>
<gene>
    <name evidence="7" type="ORF">ACED35_17045</name>
</gene>
<dbReference type="PROSITE" id="PS00397">
    <property type="entry name" value="RECOMBINASES_1"/>
    <property type="match status" value="1"/>
</dbReference>
<keyword evidence="2" id="KW-0238">DNA-binding</keyword>
<dbReference type="PANTHER" id="PTHR30461:SF25">
    <property type="entry name" value="RESOLVASE-RELATED"/>
    <property type="match status" value="1"/>
</dbReference>
<dbReference type="Gene3D" id="3.40.50.1390">
    <property type="entry name" value="Resolvase, N-terminal catalytic domain"/>
    <property type="match status" value="1"/>
</dbReference>
<dbReference type="Pfam" id="PF00239">
    <property type="entry name" value="Resolvase"/>
    <property type="match status" value="1"/>
</dbReference>
<dbReference type="RefSeq" id="WP_371734958.1">
    <property type="nucleotide sequence ID" value="NZ_JBGONM010000044.1"/>
</dbReference>
<accession>A0ABV4L805</accession>